<keyword evidence="3 8" id="KW-0812">Transmembrane</keyword>
<dbReference type="InterPro" id="IPR023395">
    <property type="entry name" value="MCP_dom_sf"/>
</dbReference>
<dbReference type="InterPro" id="IPR018108">
    <property type="entry name" value="MCP_transmembrane"/>
</dbReference>
<dbReference type="GeneID" id="25918623"/>
<evidence type="ECO:0000256" key="4">
    <source>
        <dbReference type="ARBA" id="ARBA00022792"/>
    </source>
</evidence>
<feature type="repeat" description="Solcar" evidence="8">
    <location>
        <begin position="1"/>
        <end position="58"/>
    </location>
</feature>
<dbReference type="OrthoDB" id="10266426at2759"/>
<accession>A0A0L0EY06</accession>
<gene>
    <name evidence="10" type="ORF">SARC_18119</name>
</gene>
<comment type="subcellular location">
    <subcellularLocation>
        <location evidence="1">Mitochondrion inner membrane</location>
        <topology evidence="1">Multi-pass membrane protein</topology>
    </subcellularLocation>
</comment>
<evidence type="ECO:0000256" key="5">
    <source>
        <dbReference type="ARBA" id="ARBA00022989"/>
    </source>
</evidence>
<evidence type="ECO:0000313" key="11">
    <source>
        <dbReference type="Proteomes" id="UP000054560"/>
    </source>
</evidence>
<comment type="similarity">
    <text evidence="2 9">Belongs to the mitochondrial carrier (TC 2.A.29) family.</text>
</comment>
<feature type="non-terminal residue" evidence="10">
    <location>
        <position position="58"/>
    </location>
</feature>
<dbReference type="Proteomes" id="UP000054560">
    <property type="component" value="Unassembled WGS sequence"/>
</dbReference>
<evidence type="ECO:0000256" key="3">
    <source>
        <dbReference type="ARBA" id="ARBA00022692"/>
    </source>
</evidence>
<sequence length="58" mass="6577">MYLYSAQDLIKTRLSMQKYGDGYYKSTPDALKKIVRAEGFRGLYKGLLPTVVGVVPFE</sequence>
<keyword evidence="7 8" id="KW-0472">Membrane</keyword>
<organism evidence="10 11">
    <name type="scientific">Sphaeroforma arctica JP610</name>
    <dbReference type="NCBI Taxonomy" id="667725"/>
    <lineage>
        <taxon>Eukaryota</taxon>
        <taxon>Ichthyosporea</taxon>
        <taxon>Ichthyophonida</taxon>
        <taxon>Sphaeroforma</taxon>
    </lineage>
</organism>
<dbReference type="PANTHER" id="PTHR45678">
    <property type="entry name" value="MITOCHONDRIAL 2-OXODICARBOXYLATE CARRIER 1-RELATED"/>
    <property type="match status" value="1"/>
</dbReference>
<evidence type="ECO:0000256" key="1">
    <source>
        <dbReference type="ARBA" id="ARBA00004448"/>
    </source>
</evidence>
<dbReference type="SUPFAM" id="SSF103506">
    <property type="entry name" value="Mitochondrial carrier"/>
    <property type="match status" value="1"/>
</dbReference>
<dbReference type="Gene3D" id="1.50.40.10">
    <property type="entry name" value="Mitochondrial carrier domain"/>
    <property type="match status" value="1"/>
</dbReference>
<keyword evidence="5" id="KW-1133">Transmembrane helix</keyword>
<protein>
    <submittedName>
        <fullName evidence="10">Uncharacterized protein</fullName>
    </submittedName>
</protein>
<keyword evidence="9" id="KW-0813">Transport</keyword>
<keyword evidence="6" id="KW-0496">Mitochondrion</keyword>
<dbReference type="AlphaFoldDB" id="A0A0L0EY06"/>
<evidence type="ECO:0000256" key="6">
    <source>
        <dbReference type="ARBA" id="ARBA00023128"/>
    </source>
</evidence>
<dbReference type="RefSeq" id="XP_014143274.1">
    <property type="nucleotide sequence ID" value="XM_014287799.1"/>
</dbReference>
<keyword evidence="11" id="KW-1185">Reference proteome</keyword>
<dbReference type="GO" id="GO:0005743">
    <property type="term" value="C:mitochondrial inner membrane"/>
    <property type="evidence" value="ECO:0007669"/>
    <property type="project" value="UniProtKB-SubCell"/>
</dbReference>
<dbReference type="InterPro" id="IPR051028">
    <property type="entry name" value="Mito_Solute_Carrier"/>
</dbReference>
<reference evidence="10 11" key="1">
    <citation type="submission" date="2011-02" db="EMBL/GenBank/DDBJ databases">
        <title>The Genome Sequence of Sphaeroforma arctica JP610.</title>
        <authorList>
            <consortium name="The Broad Institute Genome Sequencing Platform"/>
            <person name="Russ C."/>
            <person name="Cuomo C."/>
            <person name="Young S.K."/>
            <person name="Zeng Q."/>
            <person name="Gargeya S."/>
            <person name="Alvarado L."/>
            <person name="Berlin A."/>
            <person name="Chapman S.B."/>
            <person name="Chen Z."/>
            <person name="Freedman E."/>
            <person name="Gellesch M."/>
            <person name="Goldberg J."/>
            <person name="Griggs A."/>
            <person name="Gujja S."/>
            <person name="Heilman E."/>
            <person name="Heiman D."/>
            <person name="Howarth C."/>
            <person name="Mehta T."/>
            <person name="Neiman D."/>
            <person name="Pearson M."/>
            <person name="Roberts A."/>
            <person name="Saif S."/>
            <person name="Shea T."/>
            <person name="Shenoy N."/>
            <person name="Sisk P."/>
            <person name="Stolte C."/>
            <person name="Sykes S."/>
            <person name="White J."/>
            <person name="Yandava C."/>
            <person name="Burger G."/>
            <person name="Gray M.W."/>
            <person name="Holland P.W.H."/>
            <person name="King N."/>
            <person name="Lang F.B.F."/>
            <person name="Roger A.J."/>
            <person name="Ruiz-Trillo I."/>
            <person name="Haas B."/>
            <person name="Nusbaum C."/>
            <person name="Birren B."/>
        </authorList>
    </citation>
    <scope>NUCLEOTIDE SEQUENCE [LARGE SCALE GENOMIC DNA]</scope>
    <source>
        <strain evidence="10 11">JP610</strain>
    </source>
</reference>
<dbReference type="GO" id="GO:0022857">
    <property type="term" value="F:transmembrane transporter activity"/>
    <property type="evidence" value="ECO:0007669"/>
    <property type="project" value="TreeGrafter"/>
</dbReference>
<dbReference type="EMBL" id="KQ255476">
    <property type="protein sequence ID" value="KNC69372.1"/>
    <property type="molecule type" value="Genomic_DNA"/>
</dbReference>
<keyword evidence="4" id="KW-0999">Mitochondrion inner membrane</keyword>
<dbReference type="Pfam" id="PF00153">
    <property type="entry name" value="Mito_carr"/>
    <property type="match status" value="1"/>
</dbReference>
<name>A0A0L0EY06_9EUKA</name>
<evidence type="ECO:0000313" key="10">
    <source>
        <dbReference type="EMBL" id="KNC69372.1"/>
    </source>
</evidence>
<evidence type="ECO:0000256" key="8">
    <source>
        <dbReference type="PROSITE-ProRule" id="PRU00282"/>
    </source>
</evidence>
<dbReference type="PROSITE" id="PS50920">
    <property type="entry name" value="SOLCAR"/>
    <property type="match status" value="1"/>
</dbReference>
<evidence type="ECO:0000256" key="9">
    <source>
        <dbReference type="RuleBase" id="RU000488"/>
    </source>
</evidence>
<evidence type="ECO:0000256" key="7">
    <source>
        <dbReference type="ARBA" id="ARBA00023136"/>
    </source>
</evidence>
<evidence type="ECO:0000256" key="2">
    <source>
        <dbReference type="ARBA" id="ARBA00006375"/>
    </source>
</evidence>
<proteinExistence type="inferred from homology"/>
<dbReference type="PANTHER" id="PTHR45678:SF9">
    <property type="entry name" value="CALCIUM-BINDING MITOCHONDRIAL CARRIER PROTEIN ARALAR1"/>
    <property type="match status" value="1"/>
</dbReference>